<sequence length="160" mass="17507">MDGDELMNPSESSNLGSDSLEKEKILEDETEDLQDGLKLSVVTEEMSGGVLAENGCISLEDGSLKRSIETVETSVSGAKRARITVDEDQPSVHFTYNSLTRASRQKLQELLQQWSEWHAKHVLSSNDASEVLESGEETFFPALHVGLEKTSAVVSLPSLL</sequence>
<dbReference type="EMBL" id="BT091994">
    <property type="protein sequence ID" value="ACU16221.1"/>
    <property type="molecule type" value="mRNA"/>
</dbReference>
<name>C6T3I3_SOYBN</name>
<proteinExistence type="evidence at transcript level"/>
<dbReference type="GeneID" id="100527170"/>
<organism evidence="2">
    <name type="scientific">Glycine max</name>
    <name type="common">Soybean</name>
    <name type="synonym">Glycine hispida</name>
    <dbReference type="NCBI Taxonomy" id="3847"/>
    <lineage>
        <taxon>Eukaryota</taxon>
        <taxon>Viridiplantae</taxon>
        <taxon>Streptophyta</taxon>
        <taxon>Embryophyta</taxon>
        <taxon>Tracheophyta</taxon>
        <taxon>Spermatophyta</taxon>
        <taxon>Magnoliopsida</taxon>
        <taxon>eudicotyledons</taxon>
        <taxon>Gunneridae</taxon>
        <taxon>Pentapetalae</taxon>
        <taxon>rosids</taxon>
        <taxon>fabids</taxon>
        <taxon>Fabales</taxon>
        <taxon>Fabaceae</taxon>
        <taxon>Papilionoideae</taxon>
        <taxon>50 kb inversion clade</taxon>
        <taxon>NPAAA clade</taxon>
        <taxon>indigoferoid/millettioid clade</taxon>
        <taxon>Phaseoleae</taxon>
        <taxon>Glycine</taxon>
        <taxon>Glycine subgen. Soja</taxon>
    </lineage>
</organism>
<dbReference type="RefSeq" id="NP_001235911.2">
    <property type="nucleotide sequence ID" value="NM_001248982.2"/>
</dbReference>
<dbReference type="PANTHER" id="PTHR13316">
    <property type="entry name" value="ZINC FINGER, CCHC DOMAIN CONTAINING 8"/>
    <property type="match status" value="1"/>
</dbReference>
<dbReference type="AlphaFoldDB" id="C6T3I3"/>
<reference evidence="2" key="1">
    <citation type="submission" date="2009-08" db="EMBL/GenBank/DDBJ databases">
        <authorList>
            <person name="Cheung F."/>
            <person name="Xiao Y."/>
            <person name="Chan A."/>
            <person name="Moskal W."/>
            <person name="Town C.D."/>
        </authorList>
    </citation>
    <scope>NUCLEOTIDE SEQUENCE</scope>
</reference>
<accession>C6T3I3</accession>
<feature type="region of interest" description="Disordered" evidence="1">
    <location>
        <begin position="1"/>
        <end position="31"/>
    </location>
</feature>
<protein>
    <submittedName>
        <fullName evidence="2">Uncharacterized protein</fullName>
    </submittedName>
</protein>
<dbReference type="OrthoDB" id="8026949at2759"/>
<dbReference type="InterPro" id="IPR052115">
    <property type="entry name" value="NEXT_complex_subunit_ZCCHC8"/>
</dbReference>
<dbReference type="KEGG" id="gmx:100527170"/>
<dbReference type="PANTHER" id="PTHR13316:SF0">
    <property type="entry name" value="ZINC FINGER CCHC DOMAIN-CONTAINING PROTEIN 8"/>
    <property type="match status" value="1"/>
</dbReference>
<dbReference type="ExpressionAtlas" id="C6T3I3">
    <property type="expression patterns" value="baseline"/>
</dbReference>
<evidence type="ECO:0000313" key="2">
    <source>
        <dbReference type="EMBL" id="ACU16221.1"/>
    </source>
</evidence>
<evidence type="ECO:0000256" key="1">
    <source>
        <dbReference type="SAM" id="MobiDB-lite"/>
    </source>
</evidence>